<dbReference type="SUPFAM" id="SSF49785">
    <property type="entry name" value="Galactose-binding domain-like"/>
    <property type="match status" value="1"/>
</dbReference>
<evidence type="ECO:0000313" key="3">
    <source>
        <dbReference type="EnsemblMetazoa" id="XP_038060467.1"/>
    </source>
</evidence>
<keyword evidence="1" id="KW-1015">Disulfide bond</keyword>
<dbReference type="OrthoDB" id="2121828at2759"/>
<proteinExistence type="predicted"/>
<keyword evidence="4" id="KW-1185">Reference proteome</keyword>
<dbReference type="CDD" id="cd00057">
    <property type="entry name" value="FA58C"/>
    <property type="match status" value="1"/>
</dbReference>
<dbReference type="EnsemblMetazoa" id="XM_038204539.1">
    <property type="protein sequence ID" value="XP_038060467.1"/>
    <property type="gene ID" value="LOC119731362"/>
</dbReference>
<evidence type="ECO:0000313" key="4">
    <source>
        <dbReference type="Proteomes" id="UP000887568"/>
    </source>
</evidence>
<reference evidence="3" key="1">
    <citation type="submission" date="2022-11" db="UniProtKB">
        <authorList>
            <consortium name="EnsemblMetazoa"/>
        </authorList>
    </citation>
    <scope>IDENTIFICATION</scope>
</reference>
<sequence>MHKRSIILLFVNKMRFGTKPVLETIVHFSSDDVSCSVGGPLGMEDGRIPDERITASSFWENRAVCGPVRARLNTQGYAAAWCNDEITDNISPWIQVDFDGTVTITGLITQGLGDSHPYDQWVTEYQVTYSKDGQSWNNVNDADGTPKKFPGNKDKNTLVTTRLPFALRTRILRIHHTAWSVHCCMRFEVIGCY</sequence>
<dbReference type="PROSITE" id="PS50022">
    <property type="entry name" value="FA58C_3"/>
    <property type="match status" value="1"/>
</dbReference>
<evidence type="ECO:0000256" key="1">
    <source>
        <dbReference type="ARBA" id="ARBA00023157"/>
    </source>
</evidence>
<dbReference type="OMA" id="YENIIAC"/>
<dbReference type="SMART" id="SM00231">
    <property type="entry name" value="FA58C"/>
    <property type="match status" value="1"/>
</dbReference>
<accession>A0A914A9E1</accession>
<organism evidence="3 4">
    <name type="scientific">Patiria miniata</name>
    <name type="common">Bat star</name>
    <name type="synonym">Asterina miniata</name>
    <dbReference type="NCBI Taxonomy" id="46514"/>
    <lineage>
        <taxon>Eukaryota</taxon>
        <taxon>Metazoa</taxon>
        <taxon>Echinodermata</taxon>
        <taxon>Eleutherozoa</taxon>
        <taxon>Asterozoa</taxon>
        <taxon>Asteroidea</taxon>
        <taxon>Valvatacea</taxon>
        <taxon>Valvatida</taxon>
        <taxon>Asterinidae</taxon>
        <taxon>Patiria</taxon>
    </lineage>
</organism>
<dbReference type="Gene3D" id="2.60.120.260">
    <property type="entry name" value="Galactose-binding domain-like"/>
    <property type="match status" value="1"/>
</dbReference>
<dbReference type="PANTHER" id="PTHR24543">
    <property type="entry name" value="MULTICOPPER OXIDASE-RELATED"/>
    <property type="match status" value="1"/>
</dbReference>
<name>A0A914A9E1_PATMI</name>
<dbReference type="Pfam" id="PF00754">
    <property type="entry name" value="F5_F8_type_C"/>
    <property type="match status" value="1"/>
</dbReference>
<feature type="domain" description="F5/8 type C" evidence="2">
    <location>
        <begin position="35"/>
        <end position="192"/>
    </location>
</feature>
<evidence type="ECO:0000259" key="2">
    <source>
        <dbReference type="PROSITE" id="PS50022"/>
    </source>
</evidence>
<dbReference type="Proteomes" id="UP000887568">
    <property type="component" value="Unplaced"/>
</dbReference>
<dbReference type="RefSeq" id="XP_038060467.1">
    <property type="nucleotide sequence ID" value="XM_038204539.1"/>
</dbReference>
<dbReference type="AlphaFoldDB" id="A0A914A9E1"/>
<dbReference type="InterPro" id="IPR000421">
    <property type="entry name" value="FA58C"/>
</dbReference>
<dbReference type="GeneID" id="119731362"/>
<protein>
    <recommendedName>
        <fullName evidence="2">F5/8 type C domain-containing protein</fullName>
    </recommendedName>
</protein>
<dbReference type="FunFam" id="2.60.120.260:FF:000002">
    <property type="entry name" value="Coagulation factor VIII"/>
    <property type="match status" value="1"/>
</dbReference>
<dbReference type="InterPro" id="IPR008979">
    <property type="entry name" value="Galactose-bd-like_sf"/>
</dbReference>